<feature type="transmembrane region" description="Helical" evidence="1">
    <location>
        <begin position="44"/>
        <end position="65"/>
    </location>
</feature>
<keyword evidence="3" id="KW-1185">Reference proteome</keyword>
<sequence length="76" mass="7721">MAIAAAVTGTFTWTGAVGELVLSGVVAVAIGVAVGWAADKLMGFVADATLQIGLSLLPFVSYALADDLRVQVRKVS</sequence>
<reference evidence="2 3" key="1">
    <citation type="submission" date="2020-10" db="EMBL/GenBank/DDBJ databases">
        <title>Sequencing the genomes of 1000 actinobacteria strains.</title>
        <authorList>
            <person name="Klenk H.-P."/>
        </authorList>
    </citation>
    <scope>NUCLEOTIDE SEQUENCE [LARGE SCALE GENOMIC DNA]</scope>
    <source>
        <strain evidence="2 3">DSM 43748</strain>
    </source>
</reference>
<name>A0ABR9KC61_9ACTN</name>
<dbReference type="EMBL" id="JADBEF010000001">
    <property type="protein sequence ID" value="MBE1559391.1"/>
    <property type="molecule type" value="Genomic_DNA"/>
</dbReference>
<proteinExistence type="predicted"/>
<protein>
    <submittedName>
        <fullName evidence="2">NhaP-type Na+/H+ or K+/H+ antiporter</fullName>
    </submittedName>
</protein>
<dbReference type="Proteomes" id="UP000661607">
    <property type="component" value="Unassembled WGS sequence"/>
</dbReference>
<organism evidence="2 3">
    <name type="scientific">Nonomuraea africana</name>
    <dbReference type="NCBI Taxonomy" id="46171"/>
    <lineage>
        <taxon>Bacteria</taxon>
        <taxon>Bacillati</taxon>
        <taxon>Actinomycetota</taxon>
        <taxon>Actinomycetes</taxon>
        <taxon>Streptosporangiales</taxon>
        <taxon>Streptosporangiaceae</taxon>
        <taxon>Nonomuraea</taxon>
    </lineage>
</organism>
<keyword evidence="1" id="KW-0812">Transmembrane</keyword>
<feature type="transmembrane region" description="Helical" evidence="1">
    <location>
        <begin position="20"/>
        <end position="38"/>
    </location>
</feature>
<keyword evidence="1" id="KW-1133">Transmembrane helix</keyword>
<gene>
    <name evidence="2" type="ORF">H4W81_002170</name>
</gene>
<keyword evidence="1" id="KW-0472">Membrane</keyword>
<comment type="caution">
    <text evidence="2">The sequence shown here is derived from an EMBL/GenBank/DDBJ whole genome shotgun (WGS) entry which is preliminary data.</text>
</comment>
<accession>A0ABR9KC61</accession>
<dbReference type="RefSeq" id="WP_192774676.1">
    <property type="nucleotide sequence ID" value="NZ_BAAASY010000001.1"/>
</dbReference>
<evidence type="ECO:0000313" key="3">
    <source>
        <dbReference type="Proteomes" id="UP000661607"/>
    </source>
</evidence>
<evidence type="ECO:0000313" key="2">
    <source>
        <dbReference type="EMBL" id="MBE1559391.1"/>
    </source>
</evidence>
<evidence type="ECO:0000256" key="1">
    <source>
        <dbReference type="SAM" id="Phobius"/>
    </source>
</evidence>